<dbReference type="PANTHER" id="PTHR15020">
    <property type="entry name" value="FLAVIN REDUCTASE-RELATED"/>
    <property type="match status" value="1"/>
</dbReference>
<evidence type="ECO:0000259" key="2">
    <source>
        <dbReference type="Pfam" id="PF13460"/>
    </source>
</evidence>
<dbReference type="PANTHER" id="PTHR15020:SF11">
    <property type="entry name" value="OS06G0360300 PROTEIN"/>
    <property type="match status" value="1"/>
</dbReference>
<sequence length="338" mass="35607">MSALAPPTVVVAGATGRVGRLVVQRLLQREGTATTVRAVVRDGAKALEVLPRDGRIELVFCDLASDDCAAAIKRMSEGADAVIWCASGFKPDGTLIDIDGVTEFAKAFDNGNASGNAPKVVLCSSAGVSRPQWSEEKMKKLVGAADIPIIRLNPGAILDKKMVAEAKLREGGAPYCIVRPTGLKDTWPAGRPILSQGDVAVGRTNPDDLAEVLVSCLEEPHAAGKTFEMFTMTGYPAGALGTALEALASDKAPPSEAAVEASYRVLQQMLPGEQQDATKLEMGRTYEEVDAGKVGRERGAAPTERELSVAQGALTSMGGVPATPMRGFLRRLFRRSSS</sequence>
<feature type="domain" description="NAD(P)-binding" evidence="2">
    <location>
        <begin position="13"/>
        <end position="220"/>
    </location>
</feature>
<dbReference type="Proteomes" id="UP000037460">
    <property type="component" value="Unassembled WGS sequence"/>
</dbReference>
<keyword evidence="4" id="KW-1185">Reference proteome</keyword>
<accession>A0A0M0J5H6</accession>
<reference evidence="4" key="1">
    <citation type="journal article" date="2015" name="PLoS Genet.">
        <title>Genome Sequence and Transcriptome Analyses of Chrysochromulina tobin: Metabolic Tools for Enhanced Algal Fitness in the Prominent Order Prymnesiales (Haptophyceae).</title>
        <authorList>
            <person name="Hovde B.T."/>
            <person name="Deodato C.R."/>
            <person name="Hunsperger H.M."/>
            <person name="Ryken S.A."/>
            <person name="Yost W."/>
            <person name="Jha R.K."/>
            <person name="Patterson J."/>
            <person name="Monnat R.J. Jr."/>
            <person name="Barlow S.B."/>
            <person name="Starkenburg S.R."/>
            <person name="Cattolico R.A."/>
        </authorList>
    </citation>
    <scope>NUCLEOTIDE SEQUENCE</scope>
    <source>
        <strain evidence="4">CCMP291</strain>
    </source>
</reference>
<dbReference type="OrthoDB" id="426386at2759"/>
<evidence type="ECO:0000313" key="3">
    <source>
        <dbReference type="EMBL" id="KOO21856.1"/>
    </source>
</evidence>
<protein>
    <submittedName>
        <fullName evidence="3">3-beta hydroxysteroid dehydrogenase</fullName>
    </submittedName>
</protein>
<gene>
    <name evidence="3" type="ORF">Ctob_003426</name>
</gene>
<evidence type="ECO:0000313" key="4">
    <source>
        <dbReference type="Proteomes" id="UP000037460"/>
    </source>
</evidence>
<dbReference type="Pfam" id="PF13460">
    <property type="entry name" value="NAD_binding_10"/>
    <property type="match status" value="1"/>
</dbReference>
<comment type="caution">
    <text evidence="3">The sequence shown here is derived from an EMBL/GenBank/DDBJ whole genome shotgun (WGS) entry which is preliminary data.</text>
</comment>
<dbReference type="InterPro" id="IPR036291">
    <property type="entry name" value="NAD(P)-bd_dom_sf"/>
</dbReference>
<organism evidence="3 4">
    <name type="scientific">Chrysochromulina tobinii</name>
    <dbReference type="NCBI Taxonomy" id="1460289"/>
    <lineage>
        <taxon>Eukaryota</taxon>
        <taxon>Haptista</taxon>
        <taxon>Haptophyta</taxon>
        <taxon>Prymnesiophyceae</taxon>
        <taxon>Prymnesiales</taxon>
        <taxon>Chrysochromulinaceae</taxon>
        <taxon>Chrysochromulina</taxon>
    </lineage>
</organism>
<feature type="region of interest" description="Disordered" evidence="1">
    <location>
        <begin position="280"/>
        <end position="305"/>
    </location>
</feature>
<dbReference type="AlphaFoldDB" id="A0A0M0J5H6"/>
<evidence type="ECO:0000256" key="1">
    <source>
        <dbReference type="SAM" id="MobiDB-lite"/>
    </source>
</evidence>
<proteinExistence type="predicted"/>
<name>A0A0M0J5H6_9EUKA</name>
<dbReference type="InterPro" id="IPR016040">
    <property type="entry name" value="NAD(P)-bd_dom"/>
</dbReference>
<dbReference type="Gene3D" id="3.40.50.720">
    <property type="entry name" value="NAD(P)-binding Rossmann-like Domain"/>
    <property type="match status" value="1"/>
</dbReference>
<dbReference type="SUPFAM" id="SSF51735">
    <property type="entry name" value="NAD(P)-binding Rossmann-fold domains"/>
    <property type="match status" value="1"/>
</dbReference>
<dbReference type="EMBL" id="JWZX01003328">
    <property type="protein sequence ID" value="KOO21856.1"/>
    <property type="molecule type" value="Genomic_DNA"/>
</dbReference>